<reference evidence="4 5" key="1">
    <citation type="journal article" date="2017" name="Int. J. Syst. Evol. Microbiol.">
        <title>Solibacillus kalamii sp. nov., isolated from a high-efficiency particulate arrestance filter system used in the International Space Station.</title>
        <authorList>
            <person name="Checinska Sielaff A."/>
            <person name="Kumar R.M."/>
            <person name="Pal D."/>
            <person name="Mayilraj S."/>
            <person name="Venkateswaran K."/>
        </authorList>
    </citation>
    <scope>NUCLEOTIDE SEQUENCE [LARGE SCALE GENOMIC DNA]</scope>
    <source>
        <strain evidence="4 5">ISSFR-015</strain>
    </source>
</reference>
<sequence>MRRSTAEKIELAIFYFIVFLILREWLIPVMELTNTGYFTQFVLFIGICLVLGIFSLPFIVNWFIKFAYIIWFVVSVYKDEALTTTQFLSEELKYNLDILLAGEWIYVSDPFRTSLFFILIWMLIYLIQHWVSVRYSIYYFLLLTVFFIGTLDTFTEYDGTAAIIKVMLLGLVLTSLLFIKRLMQAAEMQKDWMNYLKYATPIIIFVMIAGIVATVMPKTEPQWSDPVPYVKNIAGIGGNASQSVATVGYGENDERLGGPFAGDTTIVYEIKTPIRQYWRVETKDFYTSKGWEQSDDESLQQTLQFADPLPLSIKPGSEEPQSVEVQAVNEEYLFLLQAYGITSYNLHGTQTGLRFNTGNEKILPLINSDVVAPASYEMTFQQPEYSYVALKESLSSTENSSRYLQLPDNLPQRVTDLALEITDMYDSVYDKARAIEGYFARSGFQYETTNVQVPSADQDYVDQFLFETRLGYCDNFSTSMVVMLRSIGIQARWVKGFSSGERIDSQDGIVTYQVTNNDAHSWVEAYIDGIGWMPFEPTIGFSNPMNINYDVDFEAPEEEQLPDMEEPEAPKPELEEQDTTKQSTNGTSRVDWSKFKWVLYGLLALVVIGLIVAWKKRGKWQPKLAVQMNRSKLDKAATFEEAYFVLLKQLERVHLKRGQDETLQQFAMRVDRQLDTTKMSELTAFYERLIYAKQTDQMNTTEMKEIWEYLINRTSG</sequence>
<gene>
    <name evidence="4" type="ORF">CBM15_18435</name>
</gene>
<keyword evidence="2" id="KW-1133">Transmembrane helix</keyword>
<dbReference type="PANTHER" id="PTHR42736:SF1">
    <property type="entry name" value="PROTEIN-GLUTAMINE GAMMA-GLUTAMYLTRANSFERASE"/>
    <property type="match status" value="1"/>
</dbReference>
<feature type="transmembrane region" description="Helical" evidence="2">
    <location>
        <begin position="161"/>
        <end position="183"/>
    </location>
</feature>
<dbReference type="InterPro" id="IPR002931">
    <property type="entry name" value="Transglutaminase-like"/>
</dbReference>
<dbReference type="Pfam" id="PF01841">
    <property type="entry name" value="Transglut_core"/>
    <property type="match status" value="1"/>
</dbReference>
<dbReference type="InterPro" id="IPR038765">
    <property type="entry name" value="Papain-like_cys_pep_sf"/>
</dbReference>
<name>A0ABX3ZCD8_9BACL</name>
<keyword evidence="5" id="KW-1185">Reference proteome</keyword>
<feature type="transmembrane region" description="Helical" evidence="2">
    <location>
        <begin position="195"/>
        <end position="216"/>
    </location>
</feature>
<proteinExistence type="predicted"/>
<dbReference type="Proteomes" id="UP000196594">
    <property type="component" value="Unassembled WGS sequence"/>
</dbReference>
<dbReference type="Pfam" id="PF11992">
    <property type="entry name" value="TgpA_N"/>
    <property type="match status" value="1"/>
</dbReference>
<dbReference type="RefSeq" id="WP_087618596.1">
    <property type="nucleotide sequence ID" value="NZ_JAFBEY010000017.1"/>
</dbReference>
<dbReference type="Gene3D" id="3.10.620.30">
    <property type="match status" value="1"/>
</dbReference>
<dbReference type="SMART" id="SM00460">
    <property type="entry name" value="TGc"/>
    <property type="match status" value="1"/>
</dbReference>
<feature type="domain" description="Transglutaminase-like" evidence="3">
    <location>
        <begin position="465"/>
        <end position="539"/>
    </location>
</feature>
<dbReference type="PANTHER" id="PTHR42736">
    <property type="entry name" value="PROTEIN-GLUTAMINE GAMMA-GLUTAMYLTRANSFERASE"/>
    <property type="match status" value="1"/>
</dbReference>
<feature type="transmembrane region" description="Helical" evidence="2">
    <location>
        <begin position="36"/>
        <end position="54"/>
    </location>
</feature>
<keyword evidence="2" id="KW-0812">Transmembrane</keyword>
<feature type="region of interest" description="Disordered" evidence="1">
    <location>
        <begin position="559"/>
        <end position="587"/>
    </location>
</feature>
<organism evidence="4 5">
    <name type="scientific">Solibacillus kalamii</name>
    <dbReference type="NCBI Taxonomy" id="1748298"/>
    <lineage>
        <taxon>Bacteria</taxon>
        <taxon>Bacillati</taxon>
        <taxon>Bacillota</taxon>
        <taxon>Bacilli</taxon>
        <taxon>Bacillales</taxon>
        <taxon>Caryophanaceae</taxon>
        <taxon>Solibacillus</taxon>
    </lineage>
</organism>
<evidence type="ECO:0000259" key="3">
    <source>
        <dbReference type="SMART" id="SM00460"/>
    </source>
</evidence>
<dbReference type="InterPro" id="IPR021878">
    <property type="entry name" value="TgpA_N"/>
</dbReference>
<protein>
    <submittedName>
        <fullName evidence="4">Transglutaminase</fullName>
    </submittedName>
</protein>
<feature type="transmembrane region" description="Helical" evidence="2">
    <location>
        <begin position="12"/>
        <end position="30"/>
    </location>
</feature>
<evidence type="ECO:0000313" key="5">
    <source>
        <dbReference type="Proteomes" id="UP000196594"/>
    </source>
</evidence>
<evidence type="ECO:0000256" key="1">
    <source>
        <dbReference type="SAM" id="MobiDB-lite"/>
    </source>
</evidence>
<evidence type="ECO:0000256" key="2">
    <source>
        <dbReference type="SAM" id="Phobius"/>
    </source>
</evidence>
<feature type="transmembrane region" description="Helical" evidence="2">
    <location>
        <begin position="597"/>
        <end position="614"/>
    </location>
</feature>
<dbReference type="SUPFAM" id="SSF54001">
    <property type="entry name" value="Cysteine proteinases"/>
    <property type="match status" value="1"/>
</dbReference>
<comment type="caution">
    <text evidence="4">The sequence shown here is derived from an EMBL/GenBank/DDBJ whole genome shotgun (WGS) entry which is preliminary data.</text>
</comment>
<dbReference type="EMBL" id="NHNT01000018">
    <property type="protein sequence ID" value="OUZ37376.1"/>
    <property type="molecule type" value="Genomic_DNA"/>
</dbReference>
<keyword evidence="2" id="KW-0472">Membrane</keyword>
<accession>A0ABX3ZCD8</accession>
<evidence type="ECO:0000313" key="4">
    <source>
        <dbReference type="EMBL" id="OUZ37376.1"/>
    </source>
</evidence>
<dbReference type="InterPro" id="IPR052901">
    <property type="entry name" value="Bact_TGase-like"/>
</dbReference>